<dbReference type="EMBL" id="QZAA01000163">
    <property type="protein sequence ID" value="RQD75322.1"/>
    <property type="molecule type" value="Genomic_DNA"/>
</dbReference>
<evidence type="ECO:0000313" key="3">
    <source>
        <dbReference type="Proteomes" id="UP000285138"/>
    </source>
</evidence>
<dbReference type="SUPFAM" id="SSF88723">
    <property type="entry name" value="PIN domain-like"/>
    <property type="match status" value="1"/>
</dbReference>
<feature type="domain" description="PIN" evidence="1">
    <location>
        <begin position="4"/>
        <end position="125"/>
    </location>
</feature>
<dbReference type="Pfam" id="PF01850">
    <property type="entry name" value="PIN"/>
    <property type="match status" value="1"/>
</dbReference>
<dbReference type="Gene3D" id="3.40.50.1010">
    <property type="entry name" value="5'-nuclease"/>
    <property type="match status" value="1"/>
</dbReference>
<evidence type="ECO:0000313" key="2">
    <source>
        <dbReference type="EMBL" id="RQD75322.1"/>
    </source>
</evidence>
<sequence length="143" mass="16384">MAKVVDSYTILCWMQNEPGSDLIHNLVEKASNGEETLFISVISMTEVYYSLLKNTDEEQANSFFDDLKKRVIPIEIMPITNKRAWKAAQLKNYFSIPFSDAFTAALAAELKATLVTGDAQFYELEQKGVIQIEWLPEIHHIFY</sequence>
<protein>
    <submittedName>
        <fullName evidence="2">Type II toxin-antitoxin system VapC family toxin</fullName>
    </submittedName>
</protein>
<dbReference type="Proteomes" id="UP000285138">
    <property type="component" value="Unassembled WGS sequence"/>
</dbReference>
<comment type="caution">
    <text evidence="2">The sequence shown here is derived from an EMBL/GenBank/DDBJ whole genome shotgun (WGS) entry which is preliminary data.</text>
</comment>
<dbReference type="AlphaFoldDB" id="A0A424YDI3"/>
<reference evidence="2 3" key="1">
    <citation type="submission" date="2018-08" db="EMBL/GenBank/DDBJ databases">
        <title>The metabolism and importance of syntrophic acetate oxidation coupled to methane or sulfide production in haloalkaline environments.</title>
        <authorList>
            <person name="Timmers P.H.A."/>
            <person name="Vavourakis C.D."/>
            <person name="Sorokin D.Y."/>
            <person name="Sinninghe Damste J.S."/>
            <person name="Muyzer G."/>
            <person name="Stams A.J.M."/>
            <person name="Plugge C.M."/>
        </authorList>
    </citation>
    <scope>NUCLEOTIDE SEQUENCE [LARGE SCALE GENOMIC DNA]</scope>
    <source>
        <strain evidence="2">MSAO_Bac1</strain>
    </source>
</reference>
<dbReference type="InterPro" id="IPR002716">
    <property type="entry name" value="PIN_dom"/>
</dbReference>
<organism evidence="2 3">
    <name type="scientific">Candidatus Syntrophonatronum acetioxidans</name>
    <dbReference type="NCBI Taxonomy" id="1795816"/>
    <lineage>
        <taxon>Bacteria</taxon>
        <taxon>Bacillati</taxon>
        <taxon>Bacillota</taxon>
        <taxon>Clostridia</taxon>
        <taxon>Eubacteriales</taxon>
        <taxon>Syntrophomonadaceae</taxon>
        <taxon>Candidatus Syntrophonatronum</taxon>
    </lineage>
</organism>
<proteinExistence type="predicted"/>
<evidence type="ECO:0000259" key="1">
    <source>
        <dbReference type="Pfam" id="PF01850"/>
    </source>
</evidence>
<dbReference type="InterPro" id="IPR029060">
    <property type="entry name" value="PIN-like_dom_sf"/>
</dbReference>
<accession>A0A424YDI3</accession>
<gene>
    <name evidence="2" type="ORF">D5R97_06305</name>
</gene>
<name>A0A424YDI3_9FIRM</name>